<dbReference type="PRINTS" id="PR00080">
    <property type="entry name" value="SDRFAMILY"/>
</dbReference>
<dbReference type="InterPro" id="IPR036291">
    <property type="entry name" value="NAD(P)-bd_dom_sf"/>
</dbReference>
<dbReference type="PRINTS" id="PR00081">
    <property type="entry name" value="GDHRDH"/>
</dbReference>
<keyword evidence="3" id="KW-0520">NAD</keyword>
<feature type="domain" description="Ketoreductase" evidence="4">
    <location>
        <begin position="146"/>
        <end position="336"/>
    </location>
</feature>
<dbReference type="PANTHER" id="PTHR24321:SF8">
    <property type="entry name" value="ESTRADIOL 17-BETA-DEHYDROGENASE 8-RELATED"/>
    <property type="match status" value="1"/>
</dbReference>
<dbReference type="SMART" id="SM00822">
    <property type="entry name" value="PKS_KR"/>
    <property type="match status" value="1"/>
</dbReference>
<dbReference type="InterPro" id="IPR057326">
    <property type="entry name" value="KR_dom"/>
</dbReference>
<protein>
    <submittedName>
        <fullName evidence="5">DUF2255 domain-containing protein</fullName>
    </submittedName>
</protein>
<dbReference type="SUPFAM" id="SSF51735">
    <property type="entry name" value="NAD(P)-binding Rossmann-fold domains"/>
    <property type="match status" value="1"/>
</dbReference>
<evidence type="ECO:0000256" key="1">
    <source>
        <dbReference type="ARBA" id="ARBA00006484"/>
    </source>
</evidence>
<keyword evidence="2" id="KW-0560">Oxidoreductase</keyword>
<dbReference type="Gene3D" id="3.40.50.720">
    <property type="entry name" value="NAD(P)-binding Rossmann-like Domain"/>
    <property type="match status" value="1"/>
</dbReference>
<dbReference type="Proteomes" id="UP000778970">
    <property type="component" value="Unassembled WGS sequence"/>
</dbReference>
<evidence type="ECO:0000313" key="5">
    <source>
        <dbReference type="EMBL" id="MBK1696132.1"/>
    </source>
</evidence>
<dbReference type="NCBIfam" id="NF005559">
    <property type="entry name" value="PRK07231.1"/>
    <property type="match status" value="1"/>
</dbReference>
<dbReference type="CDD" id="cd05233">
    <property type="entry name" value="SDR_c"/>
    <property type="match status" value="1"/>
</dbReference>
<dbReference type="PANTHER" id="PTHR24321">
    <property type="entry name" value="DEHYDROGENASES, SHORT CHAIN"/>
    <property type="match status" value="1"/>
</dbReference>
<reference evidence="5" key="1">
    <citation type="submission" date="2017-08" db="EMBL/GenBank/DDBJ databases">
        <authorList>
            <person name="Imhoff J.F."/>
            <person name="Rahn T."/>
            <person name="Kuenzel S."/>
            <person name="Neulinger S.C."/>
        </authorList>
    </citation>
    <scope>NUCLEOTIDE SEQUENCE</scope>
    <source>
        <strain evidence="5">DSM 9154</strain>
    </source>
</reference>
<evidence type="ECO:0000313" key="6">
    <source>
        <dbReference type="Proteomes" id="UP000778970"/>
    </source>
</evidence>
<dbReference type="InterPro" id="IPR016888">
    <property type="entry name" value="UCP028498"/>
</dbReference>
<dbReference type="Pfam" id="PF10012">
    <property type="entry name" value="DUF2255"/>
    <property type="match status" value="1"/>
</dbReference>
<name>A0A934UYH7_9PROT</name>
<dbReference type="Pfam" id="PF13561">
    <property type="entry name" value="adh_short_C2"/>
    <property type="match status" value="1"/>
</dbReference>
<dbReference type="GO" id="GO:0016491">
    <property type="term" value="F:oxidoreductase activity"/>
    <property type="evidence" value="ECO:0007669"/>
    <property type="project" value="UniProtKB-KW"/>
</dbReference>
<organism evidence="5 6">
    <name type="scientific">Rhodovibrio salinarum</name>
    <dbReference type="NCBI Taxonomy" id="1087"/>
    <lineage>
        <taxon>Bacteria</taxon>
        <taxon>Pseudomonadati</taxon>
        <taxon>Pseudomonadota</taxon>
        <taxon>Alphaproteobacteria</taxon>
        <taxon>Rhodospirillales</taxon>
        <taxon>Rhodovibrionaceae</taxon>
        <taxon>Rhodovibrio</taxon>
    </lineage>
</organism>
<dbReference type="AlphaFoldDB" id="A0A934UYH7"/>
<gene>
    <name evidence="5" type="ORF">CKO21_02605</name>
</gene>
<proteinExistence type="inferred from homology"/>
<accession>A0A934UYH7</accession>
<comment type="similarity">
    <text evidence="1">Belongs to the short-chain dehydrogenases/reductases (SDR) family.</text>
</comment>
<dbReference type="InterPro" id="IPR002347">
    <property type="entry name" value="SDR_fam"/>
</dbReference>
<evidence type="ECO:0000256" key="3">
    <source>
        <dbReference type="ARBA" id="ARBA00023027"/>
    </source>
</evidence>
<dbReference type="FunFam" id="3.40.50.720:FF:000084">
    <property type="entry name" value="Short-chain dehydrogenase reductase"/>
    <property type="match status" value="1"/>
</dbReference>
<keyword evidence="6" id="KW-1185">Reference proteome</keyword>
<evidence type="ECO:0000256" key="2">
    <source>
        <dbReference type="ARBA" id="ARBA00023002"/>
    </source>
</evidence>
<comment type="caution">
    <text evidence="5">The sequence shown here is derived from an EMBL/GenBank/DDBJ whole genome shotgun (WGS) entry which is preliminary data.</text>
</comment>
<sequence>MPWPQDELRRITEQDDLHVAPFREDGATYGTPTWIWCVAVEGELYVRAYNGRESRWYQAAMQQKAGRITAAGLTREVTFEPVEGQLNELIDDAYREKYRDSRYLIPMLGARARTATVKITPRRTHTGSDGGPGMAQGSVSYDFTGAVALVTGAASGMGLATARAFAQAGACVTLADVDGDTARKAAAQLKEEGHQALAIACDVADELAVRDMVTETVAAFGRLDVAFNNAGVQSPATDTADSQSSEYDRVTSINLRGVWACMKHELAQMRAQDRGAIVNCSSLGGLVGVPGRGVYHAAKHGVLGFTKSAALEYAATGVRINAVCPGIIDTPMAAGMKATETEAMDTLMQEVPARRLGSSAEIANAVLWLCSSGSSYVIGHALAVDGGYTVR</sequence>
<dbReference type="EMBL" id="NRRE01000011">
    <property type="protein sequence ID" value="MBK1696132.1"/>
    <property type="molecule type" value="Genomic_DNA"/>
</dbReference>
<evidence type="ECO:0000259" key="4">
    <source>
        <dbReference type="SMART" id="SM00822"/>
    </source>
</evidence>
<reference evidence="5" key="2">
    <citation type="journal article" date="2020" name="Microorganisms">
        <title>Osmotic Adaptation and Compatible Solute Biosynthesis of Phototrophic Bacteria as Revealed from Genome Analyses.</title>
        <authorList>
            <person name="Imhoff J.F."/>
            <person name="Rahn T."/>
            <person name="Kunzel S."/>
            <person name="Keller A."/>
            <person name="Neulinger S.C."/>
        </authorList>
    </citation>
    <scope>NUCLEOTIDE SEQUENCE</scope>
    <source>
        <strain evidence="5">DSM 9154</strain>
    </source>
</reference>